<proteinExistence type="predicted"/>
<name>A0A1J5RBU4_9ZZZZ</name>
<comment type="caution">
    <text evidence="6">The sequence shown here is derived from an EMBL/GenBank/DDBJ whole genome shotgun (WGS) entry which is preliminary data.</text>
</comment>
<dbReference type="Pfam" id="PF09685">
    <property type="entry name" value="MamF_MmsF"/>
    <property type="match status" value="1"/>
</dbReference>
<organism evidence="6">
    <name type="scientific">mine drainage metagenome</name>
    <dbReference type="NCBI Taxonomy" id="410659"/>
    <lineage>
        <taxon>unclassified sequences</taxon>
        <taxon>metagenomes</taxon>
        <taxon>ecological metagenomes</taxon>
    </lineage>
</organism>
<feature type="transmembrane region" description="Helical" evidence="5">
    <location>
        <begin position="80"/>
        <end position="98"/>
    </location>
</feature>
<reference evidence="6" key="1">
    <citation type="submission" date="2016-10" db="EMBL/GenBank/DDBJ databases">
        <title>Sequence of Gallionella enrichment culture.</title>
        <authorList>
            <person name="Poehlein A."/>
            <person name="Muehling M."/>
            <person name="Daniel R."/>
        </authorList>
    </citation>
    <scope>NUCLEOTIDE SEQUENCE</scope>
</reference>
<evidence type="ECO:0000256" key="2">
    <source>
        <dbReference type="ARBA" id="ARBA00022692"/>
    </source>
</evidence>
<evidence type="ECO:0000313" key="6">
    <source>
        <dbReference type="EMBL" id="OIQ85613.1"/>
    </source>
</evidence>
<protein>
    <recommendedName>
        <fullName evidence="7">DUF4870 domain-containing protein</fullName>
    </recommendedName>
</protein>
<gene>
    <name evidence="6" type="ORF">GALL_325500</name>
</gene>
<evidence type="ECO:0000256" key="1">
    <source>
        <dbReference type="ARBA" id="ARBA00004141"/>
    </source>
</evidence>
<evidence type="ECO:0000256" key="4">
    <source>
        <dbReference type="ARBA" id="ARBA00023136"/>
    </source>
</evidence>
<dbReference type="EMBL" id="MLJW01000532">
    <property type="protein sequence ID" value="OIQ85613.1"/>
    <property type="molecule type" value="Genomic_DNA"/>
</dbReference>
<feature type="transmembrane region" description="Helical" evidence="5">
    <location>
        <begin position="52"/>
        <end position="74"/>
    </location>
</feature>
<keyword evidence="3 5" id="KW-1133">Transmembrane helix</keyword>
<keyword evidence="4 5" id="KW-0472">Membrane</keyword>
<feature type="transmembrane region" description="Helical" evidence="5">
    <location>
        <begin position="16"/>
        <end position="40"/>
    </location>
</feature>
<sequence>MNNEPPLHYPSGNHKIWAILSHLSGFLGLWLLLPLVVYFAMRHESRYVANNARHALNFHLSALVYILCCIPLSFVGVGEILIVVVAVGVVVLSIVAAIRASRFEIYRYPFCIEFIKGRHL</sequence>
<evidence type="ECO:0000256" key="3">
    <source>
        <dbReference type="ARBA" id="ARBA00022989"/>
    </source>
</evidence>
<evidence type="ECO:0000256" key="5">
    <source>
        <dbReference type="SAM" id="Phobius"/>
    </source>
</evidence>
<keyword evidence="2 5" id="KW-0812">Transmembrane</keyword>
<evidence type="ECO:0008006" key="7">
    <source>
        <dbReference type="Google" id="ProtNLM"/>
    </source>
</evidence>
<comment type="subcellular location">
    <subcellularLocation>
        <location evidence="1">Membrane</location>
        <topology evidence="1">Multi-pass membrane protein</topology>
    </subcellularLocation>
</comment>
<dbReference type="InterPro" id="IPR019109">
    <property type="entry name" value="MamF_MmsF"/>
</dbReference>
<accession>A0A1J5RBU4</accession>
<dbReference type="AlphaFoldDB" id="A0A1J5RBU4"/>